<organism evidence="1 2">
    <name type="scientific">Salmonella phage S124</name>
    <dbReference type="NCBI Taxonomy" id="2231351"/>
    <lineage>
        <taxon>Viruses</taxon>
        <taxon>Duplodnaviria</taxon>
        <taxon>Heunggongvirae</taxon>
        <taxon>Uroviricota</taxon>
        <taxon>Caudoviricetes</taxon>
        <taxon>Demerecviridae</taxon>
        <taxon>Markadamsvirinae</taxon>
        <taxon>Epseptimavirus</taxon>
        <taxon>Epseptimavirus S124</taxon>
    </lineage>
</organism>
<accession>A0A2Z5HSF0</accession>
<dbReference type="KEGG" id="vg:54996897"/>
<dbReference type="Proteomes" id="UP000252267">
    <property type="component" value="Segment"/>
</dbReference>
<sequence length="119" mass="13434">MKLSINVQAFFSHVTMQYALMKGWDMEQDLAEFYKDVDLEQPYASLNTGQTITEGDIFEASRGVVTPSFAEFWNGITLKEDAPDDGVFMQSMHSGSSDMLFVKDVRHIQEIAKTQLQSA</sequence>
<evidence type="ECO:0000313" key="2">
    <source>
        <dbReference type="Proteomes" id="UP000252267"/>
    </source>
</evidence>
<keyword evidence="2" id="KW-1185">Reference proteome</keyword>
<proteinExistence type="predicted"/>
<dbReference type="EMBL" id="MH370375">
    <property type="protein sequence ID" value="AXC43141.1"/>
    <property type="molecule type" value="Genomic_DNA"/>
</dbReference>
<dbReference type="RefSeq" id="YP_009806146.1">
    <property type="nucleotide sequence ID" value="NC_048013.1"/>
</dbReference>
<reference evidence="2" key="1">
    <citation type="submission" date="2018-05" db="EMBL/GenBank/DDBJ databases">
        <title>Host range determinants of Salmonella infecting bacteriophages.</title>
        <authorList>
            <person name="Gencay Y.E."/>
        </authorList>
    </citation>
    <scope>NUCLEOTIDE SEQUENCE [LARGE SCALE GENOMIC DNA]</scope>
</reference>
<evidence type="ECO:0000313" key="1">
    <source>
        <dbReference type="EMBL" id="AXC43141.1"/>
    </source>
</evidence>
<protein>
    <submittedName>
        <fullName evidence="1">Uncharacterized protein</fullName>
    </submittedName>
</protein>
<dbReference type="GeneID" id="54996897"/>
<name>A0A2Z5HSF0_9CAUD</name>